<sequence>MSGWDSSHIVGVLRNGRQRPRVETAFDLAEHRLHGFSGESFCADDSAEVVIQRPYYGYGTMRNVVHVELGADGSAERGGFAFEIGWASTTVRIELLPCHVTGIAYKRGACVQQGTVS</sequence>
<protein>
    <submittedName>
        <fullName evidence="1">(northern house mosquito) hypothetical protein</fullName>
    </submittedName>
</protein>
<name>A0A8D8FGB1_CULPI</name>
<dbReference type="EMBL" id="HBUE01061956">
    <property type="protein sequence ID" value="CAG6469021.1"/>
    <property type="molecule type" value="Transcribed_RNA"/>
</dbReference>
<accession>A0A8D8FGB1</accession>
<proteinExistence type="predicted"/>
<reference evidence="1" key="1">
    <citation type="submission" date="2021-05" db="EMBL/GenBank/DDBJ databases">
        <authorList>
            <person name="Alioto T."/>
            <person name="Alioto T."/>
            <person name="Gomez Garrido J."/>
        </authorList>
    </citation>
    <scope>NUCLEOTIDE SEQUENCE</scope>
</reference>
<dbReference type="AlphaFoldDB" id="A0A8D8FGB1"/>
<evidence type="ECO:0000313" key="1">
    <source>
        <dbReference type="EMBL" id="CAG6469019.1"/>
    </source>
</evidence>
<dbReference type="EMBL" id="HBUE01061953">
    <property type="protein sequence ID" value="CAG6469019.1"/>
    <property type="molecule type" value="Transcribed_RNA"/>
</dbReference>
<organism evidence="1">
    <name type="scientific">Culex pipiens</name>
    <name type="common">House mosquito</name>
    <dbReference type="NCBI Taxonomy" id="7175"/>
    <lineage>
        <taxon>Eukaryota</taxon>
        <taxon>Metazoa</taxon>
        <taxon>Ecdysozoa</taxon>
        <taxon>Arthropoda</taxon>
        <taxon>Hexapoda</taxon>
        <taxon>Insecta</taxon>
        <taxon>Pterygota</taxon>
        <taxon>Neoptera</taxon>
        <taxon>Endopterygota</taxon>
        <taxon>Diptera</taxon>
        <taxon>Nematocera</taxon>
        <taxon>Culicoidea</taxon>
        <taxon>Culicidae</taxon>
        <taxon>Culicinae</taxon>
        <taxon>Culicini</taxon>
        <taxon>Culex</taxon>
        <taxon>Culex</taxon>
    </lineage>
</organism>
<dbReference type="EMBL" id="HBUE01061957">
    <property type="protein sequence ID" value="CAG6469022.1"/>
    <property type="molecule type" value="Transcribed_RNA"/>
</dbReference>